<sequence>MYCQLLSGMIHRQQVLRLGAVFASALPRAISFLERNWVSLCNDIRTVAKLEISNRGGGGSESYITKYRTRGSKTYIPKTFYTKATYITLLPPGPC</sequence>
<dbReference type="Gramene" id="mRNA:HanXRQr2_Chr03g0118941">
    <property type="protein sequence ID" value="CDS:HanXRQr2_Chr03g0118941.1"/>
    <property type="gene ID" value="HanXRQr2_Chr03g0118941"/>
</dbReference>
<keyword evidence="2" id="KW-1185">Reference proteome</keyword>
<comment type="caution">
    <text evidence="1">The sequence shown here is derived from an EMBL/GenBank/DDBJ whole genome shotgun (WGS) entry which is preliminary data.</text>
</comment>
<dbReference type="Proteomes" id="UP000215914">
    <property type="component" value="Unassembled WGS sequence"/>
</dbReference>
<reference evidence="1" key="1">
    <citation type="journal article" date="2017" name="Nature">
        <title>The sunflower genome provides insights into oil metabolism, flowering and Asterid evolution.</title>
        <authorList>
            <person name="Badouin H."/>
            <person name="Gouzy J."/>
            <person name="Grassa C.J."/>
            <person name="Murat F."/>
            <person name="Staton S.E."/>
            <person name="Cottret L."/>
            <person name="Lelandais-Briere C."/>
            <person name="Owens G.L."/>
            <person name="Carrere S."/>
            <person name="Mayjonade B."/>
            <person name="Legrand L."/>
            <person name="Gill N."/>
            <person name="Kane N.C."/>
            <person name="Bowers J.E."/>
            <person name="Hubner S."/>
            <person name="Bellec A."/>
            <person name="Berard A."/>
            <person name="Berges H."/>
            <person name="Blanchet N."/>
            <person name="Boniface M.C."/>
            <person name="Brunel D."/>
            <person name="Catrice O."/>
            <person name="Chaidir N."/>
            <person name="Claudel C."/>
            <person name="Donnadieu C."/>
            <person name="Faraut T."/>
            <person name="Fievet G."/>
            <person name="Helmstetter N."/>
            <person name="King M."/>
            <person name="Knapp S.J."/>
            <person name="Lai Z."/>
            <person name="Le Paslier M.C."/>
            <person name="Lippi Y."/>
            <person name="Lorenzon L."/>
            <person name="Mandel J.R."/>
            <person name="Marage G."/>
            <person name="Marchand G."/>
            <person name="Marquand E."/>
            <person name="Bret-Mestries E."/>
            <person name="Morien E."/>
            <person name="Nambeesan S."/>
            <person name="Nguyen T."/>
            <person name="Pegot-Espagnet P."/>
            <person name="Pouilly N."/>
            <person name="Raftis F."/>
            <person name="Sallet E."/>
            <person name="Schiex T."/>
            <person name="Thomas J."/>
            <person name="Vandecasteele C."/>
            <person name="Vares D."/>
            <person name="Vear F."/>
            <person name="Vautrin S."/>
            <person name="Crespi M."/>
            <person name="Mangin B."/>
            <person name="Burke J.M."/>
            <person name="Salse J."/>
            <person name="Munos S."/>
            <person name="Vincourt P."/>
            <person name="Rieseberg L.H."/>
            <person name="Langlade N.B."/>
        </authorList>
    </citation>
    <scope>NUCLEOTIDE SEQUENCE</scope>
    <source>
        <tissue evidence="1">Leaves</tissue>
    </source>
</reference>
<proteinExistence type="predicted"/>
<reference evidence="1" key="2">
    <citation type="submission" date="2020-06" db="EMBL/GenBank/DDBJ databases">
        <title>Helianthus annuus Genome sequencing and assembly Release 2.</title>
        <authorList>
            <person name="Gouzy J."/>
            <person name="Langlade N."/>
            <person name="Munos S."/>
        </authorList>
    </citation>
    <scope>NUCLEOTIDE SEQUENCE</scope>
    <source>
        <tissue evidence="1">Leaves</tissue>
    </source>
</reference>
<protein>
    <submittedName>
        <fullName evidence="1">GH3 family protein</fullName>
    </submittedName>
</protein>
<evidence type="ECO:0000313" key="2">
    <source>
        <dbReference type="Proteomes" id="UP000215914"/>
    </source>
</evidence>
<dbReference type="InterPro" id="IPR004993">
    <property type="entry name" value="GH3"/>
</dbReference>
<gene>
    <name evidence="1" type="ORF">HanXRQr2_Chr03g0118941</name>
</gene>
<organism evidence="1 2">
    <name type="scientific">Helianthus annuus</name>
    <name type="common">Common sunflower</name>
    <dbReference type="NCBI Taxonomy" id="4232"/>
    <lineage>
        <taxon>Eukaryota</taxon>
        <taxon>Viridiplantae</taxon>
        <taxon>Streptophyta</taxon>
        <taxon>Embryophyta</taxon>
        <taxon>Tracheophyta</taxon>
        <taxon>Spermatophyta</taxon>
        <taxon>Magnoliopsida</taxon>
        <taxon>eudicotyledons</taxon>
        <taxon>Gunneridae</taxon>
        <taxon>Pentapetalae</taxon>
        <taxon>asterids</taxon>
        <taxon>campanulids</taxon>
        <taxon>Asterales</taxon>
        <taxon>Asteraceae</taxon>
        <taxon>Asteroideae</taxon>
        <taxon>Heliantheae alliance</taxon>
        <taxon>Heliantheae</taxon>
        <taxon>Helianthus</taxon>
    </lineage>
</organism>
<name>A0A9K3NWG8_HELAN</name>
<dbReference type="EMBL" id="MNCJ02000318">
    <property type="protein sequence ID" value="KAF5815091.1"/>
    <property type="molecule type" value="Genomic_DNA"/>
</dbReference>
<dbReference type="PANTHER" id="PTHR31901:SF18">
    <property type="entry name" value="INDOLE-3-ACETIC ACID-AMIDO SYNTHETASE GH3.9-RELATED"/>
    <property type="match status" value="1"/>
</dbReference>
<evidence type="ECO:0000313" key="1">
    <source>
        <dbReference type="EMBL" id="KAF5815091.1"/>
    </source>
</evidence>
<dbReference type="Pfam" id="PF03321">
    <property type="entry name" value="GH3"/>
    <property type="match status" value="1"/>
</dbReference>
<dbReference type="PANTHER" id="PTHR31901">
    <property type="entry name" value="GH3 DOMAIN-CONTAINING PROTEIN"/>
    <property type="match status" value="1"/>
</dbReference>
<dbReference type="AlphaFoldDB" id="A0A9K3NWG8"/>
<accession>A0A9K3NWG8</accession>